<sequence length="214" mass="24010">MKHSTLSAGVGVVIACIAVITDATTLTYRMQPHERACFYAEAKTVGEKMAFYFAVQSGGAFDIDYDVTDPGAHPVLMGDRERQGDYVFSAQKAGEYAFCFSNTMSTFAEKVVDFDISVEHEIQQGSLKPAPKNTMDKDSAMEESLRKLGDSLYSVQRQQKFFRTRENRNFDTVKSTEGRVFWAAVAKSLMVVFMAVLQVYVVRTFFRSPKGPRI</sequence>
<dbReference type="InterPro" id="IPR009038">
    <property type="entry name" value="GOLD_dom"/>
</dbReference>
<dbReference type="Proteomes" id="UP000320475">
    <property type="component" value="Unassembled WGS sequence"/>
</dbReference>
<dbReference type="VEuPathDB" id="FungiDB:SeMB42_g00529"/>
<evidence type="ECO:0000256" key="3">
    <source>
        <dbReference type="ARBA" id="ARBA00022692"/>
    </source>
</evidence>
<evidence type="ECO:0000313" key="14">
    <source>
        <dbReference type="Proteomes" id="UP000320475"/>
    </source>
</evidence>
<evidence type="ECO:0000256" key="8">
    <source>
        <dbReference type="RuleBase" id="RU003827"/>
    </source>
</evidence>
<accession>A0A507DLV8</accession>
<dbReference type="EMBL" id="QEAM01000001">
    <property type="protein sequence ID" value="TPX51858.1"/>
    <property type="molecule type" value="Genomic_DNA"/>
</dbReference>
<dbReference type="SUPFAM" id="SSF101576">
    <property type="entry name" value="Supernatant protein factor (SPF), C-terminal domain"/>
    <property type="match status" value="1"/>
</dbReference>
<dbReference type="PROSITE" id="PS50866">
    <property type="entry name" value="GOLD"/>
    <property type="match status" value="1"/>
</dbReference>
<dbReference type="STRING" id="286115.A0A507DLV8"/>
<comment type="caution">
    <text evidence="11">The sequence shown here is derived from an EMBL/GenBank/DDBJ whole genome shotgun (WGS) entry which is preliminary data.</text>
</comment>
<keyword evidence="6 9" id="KW-0472">Membrane</keyword>
<dbReference type="EMBL" id="QEAN01000010">
    <property type="protein sequence ID" value="TPX53975.1"/>
    <property type="molecule type" value="Genomic_DNA"/>
</dbReference>
<name>A0A507DLV8_9FUNG</name>
<evidence type="ECO:0000256" key="2">
    <source>
        <dbReference type="ARBA" id="ARBA00007104"/>
    </source>
</evidence>
<comment type="subcellular location">
    <subcellularLocation>
        <location evidence="7">Endomembrane system</location>
        <topology evidence="7">Single-pass membrane protein</topology>
    </subcellularLocation>
    <subcellularLocation>
        <location evidence="1 8">Membrane</location>
        <topology evidence="1 8">Single-pass type I membrane protein</topology>
    </subcellularLocation>
</comment>
<feature type="domain" description="GOLD" evidence="10">
    <location>
        <begin position="35"/>
        <end position="118"/>
    </location>
</feature>
<dbReference type="InterPro" id="IPR036598">
    <property type="entry name" value="GOLD_dom_sf"/>
</dbReference>
<evidence type="ECO:0000256" key="7">
    <source>
        <dbReference type="ARBA" id="ARBA00037847"/>
    </source>
</evidence>
<evidence type="ECO:0000313" key="13">
    <source>
        <dbReference type="Proteomes" id="UP000317494"/>
    </source>
</evidence>
<keyword evidence="4" id="KW-0732">Signal</keyword>
<keyword evidence="3 8" id="KW-0812">Transmembrane</keyword>
<proteinExistence type="inferred from homology"/>
<evidence type="ECO:0000256" key="6">
    <source>
        <dbReference type="ARBA" id="ARBA00023136"/>
    </source>
</evidence>
<reference evidence="13 14" key="1">
    <citation type="journal article" date="2019" name="Sci. Rep.">
        <title>Comparative genomics of chytrid fungi reveal insights into the obligate biotrophic and pathogenic lifestyle of Synchytrium endobioticum.</title>
        <authorList>
            <person name="van de Vossenberg B.T.L.H."/>
            <person name="Warris S."/>
            <person name="Nguyen H.D.T."/>
            <person name="van Gent-Pelzer M.P.E."/>
            <person name="Joly D.L."/>
            <person name="van de Geest H.C."/>
            <person name="Bonants P.J.M."/>
            <person name="Smith D.S."/>
            <person name="Levesque C.A."/>
            <person name="van der Lee T.A.J."/>
        </authorList>
    </citation>
    <scope>NUCLEOTIDE SEQUENCE [LARGE SCALE GENOMIC DNA]</scope>
    <source>
        <strain evidence="11 14">LEV6574</strain>
        <strain evidence="12 13">MB42</strain>
    </source>
</reference>
<dbReference type="Proteomes" id="UP000317494">
    <property type="component" value="Unassembled WGS sequence"/>
</dbReference>
<dbReference type="GO" id="GO:0016020">
    <property type="term" value="C:membrane"/>
    <property type="evidence" value="ECO:0007669"/>
    <property type="project" value="UniProtKB-SubCell"/>
</dbReference>
<comment type="similarity">
    <text evidence="2 8">Belongs to the EMP24/GP25L family.</text>
</comment>
<evidence type="ECO:0000256" key="5">
    <source>
        <dbReference type="ARBA" id="ARBA00022989"/>
    </source>
</evidence>
<dbReference type="PROSITE" id="PS51257">
    <property type="entry name" value="PROKAR_LIPOPROTEIN"/>
    <property type="match status" value="1"/>
</dbReference>
<evidence type="ECO:0000313" key="12">
    <source>
        <dbReference type="EMBL" id="TPX53975.1"/>
    </source>
</evidence>
<protein>
    <recommendedName>
        <fullName evidence="10">GOLD domain-containing protein</fullName>
    </recommendedName>
</protein>
<keyword evidence="5 9" id="KW-1133">Transmembrane helix</keyword>
<dbReference type="Pfam" id="PF01105">
    <property type="entry name" value="EMP24_GP25L"/>
    <property type="match status" value="1"/>
</dbReference>
<dbReference type="PANTHER" id="PTHR22811">
    <property type="entry name" value="TRANSMEMBRANE EMP24 DOMAIN-CONTAINING PROTEIN"/>
    <property type="match status" value="1"/>
</dbReference>
<dbReference type="SMART" id="SM01190">
    <property type="entry name" value="EMP24_GP25L"/>
    <property type="match status" value="1"/>
</dbReference>
<evidence type="ECO:0000256" key="1">
    <source>
        <dbReference type="ARBA" id="ARBA00004479"/>
    </source>
</evidence>
<evidence type="ECO:0000313" key="11">
    <source>
        <dbReference type="EMBL" id="TPX51858.1"/>
    </source>
</evidence>
<evidence type="ECO:0000256" key="4">
    <source>
        <dbReference type="ARBA" id="ARBA00022729"/>
    </source>
</evidence>
<dbReference type="InterPro" id="IPR015720">
    <property type="entry name" value="Emp24-like"/>
</dbReference>
<evidence type="ECO:0000256" key="9">
    <source>
        <dbReference type="SAM" id="Phobius"/>
    </source>
</evidence>
<feature type="transmembrane region" description="Helical" evidence="9">
    <location>
        <begin position="180"/>
        <end position="202"/>
    </location>
</feature>
<keyword evidence="13" id="KW-1185">Reference proteome</keyword>
<evidence type="ECO:0000259" key="10">
    <source>
        <dbReference type="PROSITE" id="PS50866"/>
    </source>
</evidence>
<dbReference type="OrthoDB" id="1929172at2759"/>
<organism evidence="11 14">
    <name type="scientific">Synchytrium endobioticum</name>
    <dbReference type="NCBI Taxonomy" id="286115"/>
    <lineage>
        <taxon>Eukaryota</taxon>
        <taxon>Fungi</taxon>
        <taxon>Fungi incertae sedis</taxon>
        <taxon>Chytridiomycota</taxon>
        <taxon>Chytridiomycota incertae sedis</taxon>
        <taxon>Chytridiomycetes</taxon>
        <taxon>Synchytriales</taxon>
        <taxon>Synchytriaceae</taxon>
        <taxon>Synchytrium</taxon>
    </lineage>
</organism>
<dbReference type="AlphaFoldDB" id="A0A507DLV8"/>
<dbReference type="GO" id="GO:0012505">
    <property type="term" value="C:endomembrane system"/>
    <property type="evidence" value="ECO:0007669"/>
    <property type="project" value="UniProtKB-SubCell"/>
</dbReference>
<gene>
    <name evidence="11" type="ORF">SeLEV6574_g00045</name>
    <name evidence="12" type="ORF">SeMB42_g00529</name>
</gene>